<protein>
    <submittedName>
        <fullName evidence="1">13231_t:CDS:1</fullName>
    </submittedName>
</protein>
<gene>
    <name evidence="1" type="ORF">ACOLOM_LOCUS127</name>
</gene>
<feature type="non-terminal residue" evidence="1">
    <location>
        <position position="499"/>
    </location>
</feature>
<dbReference type="EMBL" id="CAJVPT010000132">
    <property type="protein sequence ID" value="CAG8439337.1"/>
    <property type="molecule type" value="Genomic_DNA"/>
</dbReference>
<keyword evidence="2" id="KW-1185">Reference proteome</keyword>
<organism evidence="1 2">
    <name type="scientific">Acaulospora colombiana</name>
    <dbReference type="NCBI Taxonomy" id="27376"/>
    <lineage>
        <taxon>Eukaryota</taxon>
        <taxon>Fungi</taxon>
        <taxon>Fungi incertae sedis</taxon>
        <taxon>Mucoromycota</taxon>
        <taxon>Glomeromycotina</taxon>
        <taxon>Glomeromycetes</taxon>
        <taxon>Diversisporales</taxon>
        <taxon>Acaulosporaceae</taxon>
        <taxon>Acaulospora</taxon>
    </lineage>
</organism>
<sequence>MANRRGEIFRPNQEYAHRLRKILEEYPDGSQILREILQNSDDAKSRKQIFILDNNNYPTQKLLEPRNEGTRRTDAKLDRYQGPALLSRNDTIFEERDFDSLLKLADSEKRKQFDKIGAMGMGFNSIYHLTDSPSFITGNSYVILDPHEWYYNGGIKFNFIEEAVDFPDQFAPFRTFKIPFDHTFEGTFFRYPLRTSEDSIDSVISKKVYKPDDVREMFKRFYENEGINCLLFLKYIEVIEFYELEEGETEPKLLYEISLENADEVRSKRRQIAENVVKRMESLDPKGSNKITPLESIYIAEFFRKNYNGESERISWVIFNQLNETDVLDKFKGDFKEHKLVPAIGLAVRLDNQGTNGRLFCFLPLPIPTPFRASINGYFAVGTNRRTIWSSADNEDLADDSLAKLKVTWNEHLFDKVLPKAWVRFLVELPNKYPSVQPSKFYDFWPILSDHVSSSVVEFCKQLLEKVVENLKTDDEVFIGPRASYAPGNMKGLIPTNNN</sequence>
<evidence type="ECO:0000313" key="2">
    <source>
        <dbReference type="Proteomes" id="UP000789525"/>
    </source>
</evidence>
<dbReference type="Proteomes" id="UP000789525">
    <property type="component" value="Unassembled WGS sequence"/>
</dbReference>
<accession>A0ACA9JXL8</accession>
<reference evidence="1" key="1">
    <citation type="submission" date="2021-06" db="EMBL/GenBank/DDBJ databases">
        <authorList>
            <person name="Kallberg Y."/>
            <person name="Tangrot J."/>
            <person name="Rosling A."/>
        </authorList>
    </citation>
    <scope>NUCLEOTIDE SEQUENCE</scope>
    <source>
        <strain evidence="1">CL356</strain>
    </source>
</reference>
<name>A0ACA9JXL8_9GLOM</name>
<evidence type="ECO:0000313" key="1">
    <source>
        <dbReference type="EMBL" id="CAG8439337.1"/>
    </source>
</evidence>
<proteinExistence type="predicted"/>
<comment type="caution">
    <text evidence="1">The sequence shown here is derived from an EMBL/GenBank/DDBJ whole genome shotgun (WGS) entry which is preliminary data.</text>
</comment>